<keyword evidence="3" id="KW-1185">Reference proteome</keyword>
<dbReference type="Gene3D" id="3.40.190.10">
    <property type="entry name" value="Periplasmic binding protein-like II"/>
    <property type="match status" value="1"/>
</dbReference>
<dbReference type="SUPFAM" id="SSF53850">
    <property type="entry name" value="Periplasmic binding protein-like II"/>
    <property type="match status" value="1"/>
</dbReference>
<evidence type="ECO:0000313" key="2">
    <source>
        <dbReference type="EMBL" id="KAK9931928.1"/>
    </source>
</evidence>
<proteinExistence type="predicted"/>
<accession>A0AAW1X4Q5</accession>
<dbReference type="PANTHER" id="PTHR34836">
    <property type="entry name" value="OS06G0188250 PROTEIN"/>
    <property type="match status" value="1"/>
</dbReference>
<reference evidence="2 3" key="1">
    <citation type="journal article" date="2023" name="G3 (Bethesda)">
        <title>A chromosome-length genome assembly and annotation of blackberry (Rubus argutus, cv. 'Hillquist').</title>
        <authorList>
            <person name="Bruna T."/>
            <person name="Aryal R."/>
            <person name="Dudchenko O."/>
            <person name="Sargent D.J."/>
            <person name="Mead D."/>
            <person name="Buti M."/>
            <person name="Cavallini A."/>
            <person name="Hytonen T."/>
            <person name="Andres J."/>
            <person name="Pham M."/>
            <person name="Weisz D."/>
            <person name="Mascagni F."/>
            <person name="Usai G."/>
            <person name="Natali L."/>
            <person name="Bassil N."/>
            <person name="Fernandez G.E."/>
            <person name="Lomsadze A."/>
            <person name="Armour M."/>
            <person name="Olukolu B."/>
            <person name="Poorten T."/>
            <person name="Britton C."/>
            <person name="Davik J."/>
            <person name="Ashrafi H."/>
            <person name="Aiden E.L."/>
            <person name="Borodovsky M."/>
            <person name="Worthington M."/>
        </authorList>
    </citation>
    <scope>NUCLEOTIDE SEQUENCE [LARGE SCALE GENOMIC DNA]</scope>
    <source>
        <strain evidence="2">PI 553951</strain>
    </source>
</reference>
<dbReference type="SUPFAM" id="SSF53822">
    <property type="entry name" value="Periplasmic binding protein-like I"/>
    <property type="match status" value="1"/>
</dbReference>
<protein>
    <submittedName>
        <fullName evidence="2">Uncharacterized protein</fullName>
    </submittedName>
</protein>
<dbReference type="Gene3D" id="3.40.50.2300">
    <property type="match status" value="1"/>
</dbReference>
<dbReference type="PANTHER" id="PTHR34836:SF7">
    <property type="entry name" value="RECEPTOR LIGAND BINDING REGION DOMAIN-CONTAINING PROTEIN"/>
    <property type="match status" value="1"/>
</dbReference>
<sequence>MAKNNQYLMIFFILFLDLCLIYGKSSAVGEIGTTTISANASAALELLNNEEAVELVELQTNYSGALKKNNKGKCTGGILCQIDVSKSGPRLLQTLLSTRFAGLSGEFRLIDQQFQPAALEIFNVISKRENLIGYWTPKKETYDDLVQSGNLRNYSSTSNSMVHHREFIIKPPIWPGNTSSPPKGWAIPITGKKLRIGVPVNSLMSQNLNEFMKIEWYPDTNEPKSFSGFSYDVFLAALERMPFALPHKFIPFTNGSSREPAGTYDDLLYQIKLNKFDAVVGDTTIIAYRTSYVDFTLPYFESGLLSYGSWNIVITRSSGVQDSNKLAQLFGFLFLLWFLHIRRRW</sequence>
<dbReference type="InterPro" id="IPR028082">
    <property type="entry name" value="Peripla_BP_I"/>
</dbReference>
<dbReference type="InterPro" id="IPR015683">
    <property type="entry name" value="Ionotropic_Glu_rcpt"/>
</dbReference>
<dbReference type="EMBL" id="JBEDUW010000004">
    <property type="protein sequence ID" value="KAK9931928.1"/>
    <property type="molecule type" value="Genomic_DNA"/>
</dbReference>
<feature type="signal peptide" evidence="1">
    <location>
        <begin position="1"/>
        <end position="23"/>
    </location>
</feature>
<comment type="caution">
    <text evidence="2">The sequence shown here is derived from an EMBL/GenBank/DDBJ whole genome shotgun (WGS) entry which is preliminary data.</text>
</comment>
<organism evidence="2 3">
    <name type="scientific">Rubus argutus</name>
    <name type="common">Southern blackberry</name>
    <dbReference type="NCBI Taxonomy" id="59490"/>
    <lineage>
        <taxon>Eukaryota</taxon>
        <taxon>Viridiplantae</taxon>
        <taxon>Streptophyta</taxon>
        <taxon>Embryophyta</taxon>
        <taxon>Tracheophyta</taxon>
        <taxon>Spermatophyta</taxon>
        <taxon>Magnoliopsida</taxon>
        <taxon>eudicotyledons</taxon>
        <taxon>Gunneridae</taxon>
        <taxon>Pentapetalae</taxon>
        <taxon>rosids</taxon>
        <taxon>fabids</taxon>
        <taxon>Rosales</taxon>
        <taxon>Rosaceae</taxon>
        <taxon>Rosoideae</taxon>
        <taxon>Rosoideae incertae sedis</taxon>
        <taxon>Rubus</taxon>
    </lineage>
</organism>
<evidence type="ECO:0000313" key="3">
    <source>
        <dbReference type="Proteomes" id="UP001457282"/>
    </source>
</evidence>
<dbReference type="Proteomes" id="UP001457282">
    <property type="component" value="Unassembled WGS sequence"/>
</dbReference>
<evidence type="ECO:0000256" key="1">
    <source>
        <dbReference type="SAM" id="SignalP"/>
    </source>
</evidence>
<keyword evidence="1" id="KW-0732">Signal</keyword>
<dbReference type="AlphaFoldDB" id="A0AAW1X4Q5"/>
<gene>
    <name evidence="2" type="ORF">M0R45_019182</name>
</gene>
<feature type="chain" id="PRO_5044013609" evidence="1">
    <location>
        <begin position="24"/>
        <end position="345"/>
    </location>
</feature>
<name>A0AAW1X4Q5_RUBAR</name>